<dbReference type="InterPro" id="IPR045892">
    <property type="entry name" value="CrtISO-like"/>
</dbReference>
<evidence type="ECO:0000259" key="1">
    <source>
        <dbReference type="Pfam" id="PF01593"/>
    </source>
</evidence>
<accession>A0A7S3UDC5</accession>
<dbReference type="GO" id="GO:0016491">
    <property type="term" value="F:oxidoreductase activity"/>
    <property type="evidence" value="ECO:0007669"/>
    <property type="project" value="InterPro"/>
</dbReference>
<dbReference type="Gene3D" id="3.50.50.60">
    <property type="entry name" value="FAD/NAD(P)-binding domain"/>
    <property type="match status" value="2"/>
</dbReference>
<sequence>MNSTGKSATSASRVGRSTARGLKRSICHGKSNPVADVVVVGSGVGGLCAAAMLARYGLKVTVCESHEYPGGAMHAFRRKGYTFDVGPSLFSGTNAKGSASPLRQVLQFIKEEVPCIEYDTWQCFLPEGVFMAQVGADQFLDVIDGASKDPNKAKKEWRALQERMAPLAKASVAMPPAALRSDLGVVATASRFAGEAAGTLFNPDSLKLIRPFSELMDGVVGDEFVQNWMNMLCFLLSGLPANGTLGAEVAFMFAEWYKPGCQLEFPVGGSQAIADALVRGIEKRGGKLHLRAHVEEILVERNCATGVRLKDGSVIEARRAVISNTSVWDLPKLLPRAYQVQDIHEGAAKTPPCRSFMHLHIGFDATGLSTDLIIHHVWVGDWSNGVDAEQNMVLVSIPSVLDSSLAPEGKHTLHAYTPGNEPQDIWEAVRGNKEAYEKLKEERSRVLWQAVEKVIPDIHERIEISMVGTPLTHEKFLRRYRGTYGPAIVAGEMQFPGHTTSIKGLYRCGDSTFPGIGVPAAAASGQIVANSIVSVADHWSFINSVVQD</sequence>
<dbReference type="PANTHER" id="PTHR46313:SF1">
    <property type="entry name" value="FAD_NAD(P)-BINDING OXIDOREDUCTASE FAMILY PROTEIN"/>
    <property type="match status" value="1"/>
</dbReference>
<protein>
    <recommendedName>
        <fullName evidence="1">Amine oxidase domain-containing protein</fullName>
    </recommendedName>
</protein>
<organism evidence="2">
    <name type="scientific">Picocystis salinarum</name>
    <dbReference type="NCBI Taxonomy" id="88271"/>
    <lineage>
        <taxon>Eukaryota</taxon>
        <taxon>Viridiplantae</taxon>
        <taxon>Chlorophyta</taxon>
        <taxon>Picocystophyceae</taxon>
        <taxon>Picocystales</taxon>
        <taxon>Picocystaceae</taxon>
        <taxon>Picocystis</taxon>
    </lineage>
</organism>
<evidence type="ECO:0000313" key="2">
    <source>
        <dbReference type="EMBL" id="CAE0610796.1"/>
    </source>
</evidence>
<gene>
    <name evidence="2" type="ORF">PSAL00342_LOCUS4631</name>
</gene>
<name>A0A7S3UDC5_9CHLO</name>
<dbReference type="InterPro" id="IPR002937">
    <property type="entry name" value="Amino_oxidase"/>
</dbReference>
<dbReference type="AlphaFoldDB" id="A0A7S3UDC5"/>
<dbReference type="InterPro" id="IPR036188">
    <property type="entry name" value="FAD/NAD-bd_sf"/>
</dbReference>
<dbReference type="PANTHER" id="PTHR46313">
    <property type="match status" value="1"/>
</dbReference>
<dbReference type="EMBL" id="HBIS01005135">
    <property type="protein sequence ID" value="CAE0610796.1"/>
    <property type="molecule type" value="Transcribed_RNA"/>
</dbReference>
<dbReference type="SUPFAM" id="SSF51905">
    <property type="entry name" value="FAD/NAD(P)-binding domain"/>
    <property type="match status" value="1"/>
</dbReference>
<proteinExistence type="predicted"/>
<reference evidence="2" key="1">
    <citation type="submission" date="2021-01" db="EMBL/GenBank/DDBJ databases">
        <authorList>
            <person name="Corre E."/>
            <person name="Pelletier E."/>
            <person name="Niang G."/>
            <person name="Scheremetjew M."/>
            <person name="Finn R."/>
            <person name="Kale V."/>
            <person name="Holt S."/>
            <person name="Cochrane G."/>
            <person name="Meng A."/>
            <person name="Brown T."/>
            <person name="Cohen L."/>
        </authorList>
    </citation>
    <scope>NUCLEOTIDE SEQUENCE</scope>
    <source>
        <strain evidence="2">CCMP1897</strain>
    </source>
</reference>
<dbReference type="Pfam" id="PF01593">
    <property type="entry name" value="Amino_oxidase"/>
    <property type="match status" value="1"/>
</dbReference>
<feature type="domain" description="Amine oxidase" evidence="1">
    <location>
        <begin position="45"/>
        <end position="532"/>
    </location>
</feature>
<dbReference type="GO" id="GO:0016116">
    <property type="term" value="P:carotenoid metabolic process"/>
    <property type="evidence" value="ECO:0007669"/>
    <property type="project" value="InterPro"/>
</dbReference>